<keyword evidence="1" id="KW-1133">Transmembrane helix</keyword>
<dbReference type="AlphaFoldDB" id="A0A1R4K335"/>
<protein>
    <submittedName>
        <fullName evidence="2">Uncharacterized protein</fullName>
    </submittedName>
</protein>
<reference evidence="2 3" key="1">
    <citation type="submission" date="2017-02" db="EMBL/GenBank/DDBJ databases">
        <authorList>
            <person name="Peterson S.W."/>
        </authorList>
    </citation>
    <scope>NUCLEOTIDE SEQUENCE [LARGE SCALE GENOMIC DNA]</scope>
    <source>
        <strain evidence="2 3">42ea</strain>
    </source>
</reference>
<accession>A0A1R4K335</accession>
<gene>
    <name evidence="2" type="ORF">FM115_07845</name>
</gene>
<evidence type="ECO:0000313" key="3">
    <source>
        <dbReference type="Proteomes" id="UP000195611"/>
    </source>
</evidence>
<evidence type="ECO:0000256" key="1">
    <source>
        <dbReference type="SAM" id="Phobius"/>
    </source>
</evidence>
<evidence type="ECO:0000313" key="2">
    <source>
        <dbReference type="EMBL" id="SJN38433.1"/>
    </source>
</evidence>
<dbReference type="Proteomes" id="UP000195611">
    <property type="component" value="Unassembled WGS sequence"/>
</dbReference>
<feature type="transmembrane region" description="Helical" evidence="1">
    <location>
        <begin position="23"/>
        <end position="43"/>
    </location>
</feature>
<name>A0A1R4K335_9LACT</name>
<keyword evidence="1" id="KW-0812">Transmembrane</keyword>
<keyword evidence="1" id="KW-0472">Membrane</keyword>
<organism evidence="2 3">
    <name type="scientific">Marinilactibacillus psychrotolerans 42ea</name>
    <dbReference type="NCBI Taxonomy" id="1255609"/>
    <lineage>
        <taxon>Bacteria</taxon>
        <taxon>Bacillati</taxon>
        <taxon>Bacillota</taxon>
        <taxon>Bacilli</taxon>
        <taxon>Lactobacillales</taxon>
        <taxon>Carnobacteriaceae</taxon>
        <taxon>Marinilactibacillus</taxon>
    </lineage>
</organism>
<sequence>MTLIIVVGFEILHVTYKKDLQKLNIAFAIFMIVFALANLLQVLT</sequence>
<dbReference type="EMBL" id="FUKW01000105">
    <property type="protein sequence ID" value="SJN38433.1"/>
    <property type="molecule type" value="Genomic_DNA"/>
</dbReference>
<proteinExistence type="predicted"/>